<proteinExistence type="predicted"/>
<dbReference type="RefSeq" id="WP_270074582.1">
    <property type="nucleotide sequence ID" value="NZ_JAJAQC010000054.1"/>
</dbReference>
<protein>
    <submittedName>
        <fullName evidence="1">DUF393 domain-containing protein</fullName>
    </submittedName>
</protein>
<name>A0A9X3NP78_9ACTN</name>
<keyword evidence="2" id="KW-1185">Reference proteome</keyword>
<dbReference type="InterPro" id="IPR007263">
    <property type="entry name" value="DCC1-like"/>
</dbReference>
<organism evidence="1 2">
    <name type="scientific">Streptomonospora mangrovi</name>
    <dbReference type="NCBI Taxonomy" id="2883123"/>
    <lineage>
        <taxon>Bacteria</taxon>
        <taxon>Bacillati</taxon>
        <taxon>Actinomycetota</taxon>
        <taxon>Actinomycetes</taxon>
        <taxon>Streptosporangiales</taxon>
        <taxon>Nocardiopsidaceae</taxon>
        <taxon>Streptomonospora</taxon>
    </lineage>
</organism>
<dbReference type="Proteomes" id="UP001140076">
    <property type="component" value="Unassembled WGS sequence"/>
</dbReference>
<gene>
    <name evidence="1" type="ORF">LG943_23870</name>
</gene>
<dbReference type="GO" id="GO:0015035">
    <property type="term" value="F:protein-disulfide reductase activity"/>
    <property type="evidence" value="ECO:0007669"/>
    <property type="project" value="InterPro"/>
</dbReference>
<comment type="caution">
    <text evidence="1">The sequence shown here is derived from an EMBL/GenBank/DDBJ whole genome shotgun (WGS) entry which is preliminary data.</text>
</comment>
<evidence type="ECO:0000313" key="2">
    <source>
        <dbReference type="Proteomes" id="UP001140076"/>
    </source>
</evidence>
<evidence type="ECO:0000313" key="1">
    <source>
        <dbReference type="EMBL" id="MDA0567334.1"/>
    </source>
</evidence>
<dbReference type="EMBL" id="JAJAQC010000054">
    <property type="protein sequence ID" value="MDA0567334.1"/>
    <property type="molecule type" value="Genomic_DNA"/>
</dbReference>
<reference evidence="1" key="1">
    <citation type="submission" date="2021-10" db="EMBL/GenBank/DDBJ databases">
        <title>Streptomonospora sp. nov., isolated from mangrove soil.</title>
        <authorList>
            <person name="Chen X."/>
            <person name="Ge X."/>
            <person name="Liu W."/>
        </authorList>
    </citation>
    <scope>NUCLEOTIDE SEQUENCE</scope>
    <source>
        <strain evidence="1">S1-112</strain>
    </source>
</reference>
<dbReference type="AlphaFoldDB" id="A0A9X3NP78"/>
<dbReference type="Pfam" id="PF04134">
    <property type="entry name" value="DCC1-like"/>
    <property type="match status" value="1"/>
</dbReference>
<accession>A0A9X3NP78</accession>
<sequence length="124" mass="13653">MPRPVLFYDGDCGFCTDCARLARDRVTPGIDTVPWQRADLTPAQRERARHEVLLRDAAGTRVWGGADAAAVLLLASPRPWWAAAGWLLRRVPARPVAAAAYRWVARNRHRMPGGTPACSLDPPT</sequence>